<evidence type="ECO:0000259" key="2">
    <source>
        <dbReference type="Pfam" id="PF05569"/>
    </source>
</evidence>
<feature type="transmembrane region" description="Helical" evidence="1">
    <location>
        <begin position="264"/>
        <end position="284"/>
    </location>
</feature>
<proteinExistence type="predicted"/>
<protein>
    <submittedName>
        <fullName evidence="3">M56 family metallopeptidase</fullName>
    </submittedName>
</protein>
<evidence type="ECO:0000313" key="3">
    <source>
        <dbReference type="EMBL" id="MBK1854268.1"/>
    </source>
</evidence>
<accession>A0AAE2S9K4</accession>
<evidence type="ECO:0000313" key="4">
    <source>
        <dbReference type="Proteomes" id="UP000634206"/>
    </source>
</evidence>
<comment type="caution">
    <text evidence="3">The sequence shown here is derived from an EMBL/GenBank/DDBJ whole genome shotgun (WGS) entry which is preliminary data.</text>
</comment>
<feature type="transmembrane region" description="Helical" evidence="1">
    <location>
        <begin position="60"/>
        <end position="82"/>
    </location>
</feature>
<keyword evidence="1" id="KW-1133">Transmembrane helix</keyword>
<evidence type="ECO:0000256" key="1">
    <source>
        <dbReference type="SAM" id="Phobius"/>
    </source>
</evidence>
<dbReference type="InterPro" id="IPR052173">
    <property type="entry name" value="Beta-lactam_resp_regulator"/>
</dbReference>
<keyword evidence="1" id="KW-0472">Membrane</keyword>
<feature type="transmembrane region" description="Helical" evidence="1">
    <location>
        <begin position="21"/>
        <end position="40"/>
    </location>
</feature>
<dbReference type="AlphaFoldDB" id="A0AAE2S9K4"/>
<dbReference type="PANTHER" id="PTHR34978:SF3">
    <property type="entry name" value="SLR0241 PROTEIN"/>
    <property type="match status" value="1"/>
</dbReference>
<dbReference type="Proteomes" id="UP000634206">
    <property type="component" value="Unassembled WGS sequence"/>
</dbReference>
<dbReference type="PANTHER" id="PTHR34978">
    <property type="entry name" value="POSSIBLE SENSOR-TRANSDUCER PROTEIN BLAR"/>
    <property type="match status" value="1"/>
</dbReference>
<gene>
    <name evidence="3" type="ORF">JIN83_04825</name>
</gene>
<dbReference type="EMBL" id="JAENIG010000002">
    <property type="protein sequence ID" value="MBK1854268.1"/>
    <property type="molecule type" value="Genomic_DNA"/>
</dbReference>
<feature type="domain" description="Peptidase M56" evidence="2">
    <location>
        <begin position="53"/>
        <end position="253"/>
    </location>
</feature>
<dbReference type="InterPro" id="IPR008756">
    <property type="entry name" value="Peptidase_M56"/>
</dbReference>
<keyword evidence="1" id="KW-0812">Transmembrane</keyword>
<dbReference type="CDD" id="cd07341">
    <property type="entry name" value="M56_BlaR1_MecR1_like"/>
    <property type="match status" value="1"/>
</dbReference>
<reference evidence="3" key="1">
    <citation type="submission" date="2021-01" db="EMBL/GenBank/DDBJ databases">
        <title>Modified the classification status of verrucomicrobia.</title>
        <authorList>
            <person name="Feng X."/>
        </authorList>
    </citation>
    <scope>NUCLEOTIDE SEQUENCE</scope>
    <source>
        <strain evidence="3">5K15</strain>
    </source>
</reference>
<name>A0AAE2S9K4_9BACT</name>
<keyword evidence="4" id="KW-1185">Reference proteome</keyword>
<dbReference type="Pfam" id="PF05569">
    <property type="entry name" value="Peptidase_M56"/>
    <property type="match status" value="1"/>
</dbReference>
<organism evidence="3 4">
    <name type="scientific">Oceaniferula flava</name>
    <dbReference type="NCBI Taxonomy" id="2800421"/>
    <lineage>
        <taxon>Bacteria</taxon>
        <taxon>Pseudomonadati</taxon>
        <taxon>Verrucomicrobiota</taxon>
        <taxon>Verrucomicrobiia</taxon>
        <taxon>Verrucomicrobiales</taxon>
        <taxon>Verrucomicrobiaceae</taxon>
        <taxon>Oceaniferula</taxon>
    </lineage>
</organism>
<sequence>MSLIAALWVWVTGRKDPCGRPWLTALCLGLLLVLPLLALLPKVQVVMPRAEDAVASLSSWGMTGLLPIAWAAMALLMLLRIVRHHIALHRWLEQSDDVDPQDWKPVLVECAELLGLTKLPEMKIKSGLSSPVVARLFRPVILLPICAHDWSDETRKMAILHELGHLRRRDLWFRLAAEIACALHWYNPLVWWLRGKFLTQCEYACDALVVSAGADRKSYISALCDVVETAMAEARPPGAMAMADHAPLKLRVNRLLGGGRSGSSLLAITAAILTTSTALGLSLLRPADVLEPLQEIGGYTPEEIDLRHSANPFPGE</sequence>